<reference evidence="1" key="1">
    <citation type="journal article" date="2019" name="bioRxiv">
        <title>The Genome of the Zebra Mussel, Dreissena polymorpha: A Resource for Invasive Species Research.</title>
        <authorList>
            <person name="McCartney M.A."/>
            <person name="Auch B."/>
            <person name="Kono T."/>
            <person name="Mallez S."/>
            <person name="Zhang Y."/>
            <person name="Obille A."/>
            <person name="Becker A."/>
            <person name="Abrahante J.E."/>
            <person name="Garbe J."/>
            <person name="Badalamenti J.P."/>
            <person name="Herman A."/>
            <person name="Mangelson H."/>
            <person name="Liachko I."/>
            <person name="Sullivan S."/>
            <person name="Sone E.D."/>
            <person name="Koren S."/>
            <person name="Silverstein K.A.T."/>
            <person name="Beckman K.B."/>
            <person name="Gohl D.M."/>
        </authorList>
    </citation>
    <scope>NUCLEOTIDE SEQUENCE</scope>
    <source>
        <strain evidence="1">Duluth1</strain>
        <tissue evidence="1">Whole animal</tissue>
    </source>
</reference>
<dbReference type="Proteomes" id="UP000828390">
    <property type="component" value="Unassembled WGS sequence"/>
</dbReference>
<dbReference type="EMBL" id="JAIWYP010000001">
    <property type="protein sequence ID" value="KAH3877054.1"/>
    <property type="molecule type" value="Genomic_DNA"/>
</dbReference>
<reference evidence="1" key="2">
    <citation type="submission" date="2020-11" db="EMBL/GenBank/DDBJ databases">
        <authorList>
            <person name="McCartney M.A."/>
            <person name="Auch B."/>
            <person name="Kono T."/>
            <person name="Mallez S."/>
            <person name="Becker A."/>
            <person name="Gohl D.M."/>
            <person name="Silverstein K.A.T."/>
            <person name="Koren S."/>
            <person name="Bechman K.B."/>
            <person name="Herman A."/>
            <person name="Abrahante J.E."/>
            <person name="Garbe J."/>
        </authorList>
    </citation>
    <scope>NUCLEOTIDE SEQUENCE</scope>
    <source>
        <strain evidence="1">Duluth1</strain>
        <tissue evidence="1">Whole animal</tissue>
    </source>
</reference>
<gene>
    <name evidence="1" type="ORF">DPMN_000910</name>
</gene>
<name>A0A9D4MJ67_DREPO</name>
<protein>
    <submittedName>
        <fullName evidence="1">Uncharacterized protein</fullName>
    </submittedName>
</protein>
<dbReference type="AlphaFoldDB" id="A0A9D4MJ67"/>
<evidence type="ECO:0000313" key="2">
    <source>
        <dbReference type="Proteomes" id="UP000828390"/>
    </source>
</evidence>
<comment type="caution">
    <text evidence="1">The sequence shown here is derived from an EMBL/GenBank/DDBJ whole genome shotgun (WGS) entry which is preliminary data.</text>
</comment>
<accession>A0A9D4MJ67</accession>
<organism evidence="1 2">
    <name type="scientific">Dreissena polymorpha</name>
    <name type="common">Zebra mussel</name>
    <name type="synonym">Mytilus polymorpha</name>
    <dbReference type="NCBI Taxonomy" id="45954"/>
    <lineage>
        <taxon>Eukaryota</taxon>
        <taxon>Metazoa</taxon>
        <taxon>Spiralia</taxon>
        <taxon>Lophotrochozoa</taxon>
        <taxon>Mollusca</taxon>
        <taxon>Bivalvia</taxon>
        <taxon>Autobranchia</taxon>
        <taxon>Heteroconchia</taxon>
        <taxon>Euheterodonta</taxon>
        <taxon>Imparidentia</taxon>
        <taxon>Neoheterodontei</taxon>
        <taxon>Myida</taxon>
        <taxon>Dreissenoidea</taxon>
        <taxon>Dreissenidae</taxon>
        <taxon>Dreissena</taxon>
    </lineage>
</organism>
<evidence type="ECO:0000313" key="1">
    <source>
        <dbReference type="EMBL" id="KAH3877054.1"/>
    </source>
</evidence>
<keyword evidence="2" id="KW-1185">Reference proteome</keyword>
<sequence length="61" mass="6799">MRDEAAEIFLQSGLLCADESNSFMGRDVHFFSMSIQLVSCRLRCRPPLACPGEQSCTESRA</sequence>
<proteinExistence type="predicted"/>